<proteinExistence type="predicted"/>
<reference evidence="2" key="1">
    <citation type="submission" date="2017-08" db="EMBL/GenBank/DDBJ databases">
        <authorList>
            <person name="Imhoff J.F."/>
            <person name="Rahn T."/>
            <person name="Kuenzel S."/>
            <person name="Neulinger S.C."/>
        </authorList>
    </citation>
    <scope>NUCLEOTIDE SEQUENCE</scope>
    <source>
        <strain evidence="2">DSM 9154</strain>
    </source>
</reference>
<protein>
    <recommendedName>
        <fullName evidence="1">Spore protein YkvP/CgeB glycosyl transferase-like domain-containing protein</fullName>
    </recommendedName>
</protein>
<evidence type="ECO:0000313" key="2">
    <source>
        <dbReference type="EMBL" id="MBK1697458.1"/>
    </source>
</evidence>
<organism evidence="2 3">
    <name type="scientific">Rhodovibrio salinarum</name>
    <dbReference type="NCBI Taxonomy" id="1087"/>
    <lineage>
        <taxon>Bacteria</taxon>
        <taxon>Pseudomonadati</taxon>
        <taxon>Pseudomonadota</taxon>
        <taxon>Alphaproteobacteria</taxon>
        <taxon>Rhodospirillales</taxon>
        <taxon>Rhodovibrionaceae</taxon>
        <taxon>Rhodovibrio</taxon>
    </lineage>
</organism>
<reference evidence="2" key="2">
    <citation type="journal article" date="2020" name="Microorganisms">
        <title>Osmotic Adaptation and Compatible Solute Biosynthesis of Phototrophic Bacteria as Revealed from Genome Analyses.</title>
        <authorList>
            <person name="Imhoff J.F."/>
            <person name="Rahn T."/>
            <person name="Kunzel S."/>
            <person name="Keller A."/>
            <person name="Neulinger S.C."/>
        </authorList>
    </citation>
    <scope>NUCLEOTIDE SEQUENCE</scope>
    <source>
        <strain evidence="2">DSM 9154</strain>
    </source>
</reference>
<name>A0A934QIL2_9PROT</name>
<comment type="caution">
    <text evidence="2">The sequence shown here is derived from an EMBL/GenBank/DDBJ whole genome shotgun (WGS) entry which is preliminary data.</text>
</comment>
<dbReference type="AlphaFoldDB" id="A0A934QIL2"/>
<gene>
    <name evidence="2" type="ORF">CKO21_09380</name>
</gene>
<dbReference type="Pfam" id="PF13524">
    <property type="entry name" value="Glyco_trans_1_2"/>
    <property type="match status" value="1"/>
</dbReference>
<dbReference type="EMBL" id="NRRE01000025">
    <property type="protein sequence ID" value="MBK1697458.1"/>
    <property type="molecule type" value="Genomic_DNA"/>
</dbReference>
<dbReference type="InterPro" id="IPR055259">
    <property type="entry name" value="YkvP/CgeB_Glyco_trans-like"/>
</dbReference>
<dbReference type="Gene3D" id="3.40.50.2000">
    <property type="entry name" value="Glycogen Phosphorylase B"/>
    <property type="match status" value="1"/>
</dbReference>
<sequence length="362" mass="41385">MHVGITASMKVLLVGDVFGADRGDHFFMTKQKFLAGFVRNGHAVHVFNDRQEARYATIMHSRKFGRKPANQALVETARNFQPDLIFLGHCEIIGNDTLDEIRRLLPDVRIAYNNVDPIHDFKHDNHTRIMNRTNSVDAIFSTTAGEKLRKFAGGRAAVHHVPNPVDPSVEVLRQDEQPVDALPVDVFFAFMGRQSVRDPETGEDIRVAVATRLKERLLDVRFEVRGLDYPPVRGQRYMDAIARSRMGLNLSRISHHYLYSSDRMAHYAGCGLLTFVNRATSFGELFGEDELAFYDDEDELAQRIQWFCENDDARRRVAAAGRQRIHQLFNVSRLARYVSEATFGMPYTEDYEWPTEPAKPLT</sequence>
<accession>A0A934QIL2</accession>
<keyword evidence="3" id="KW-1185">Reference proteome</keyword>
<dbReference type="SUPFAM" id="SSF53756">
    <property type="entry name" value="UDP-Glycosyltransferase/glycogen phosphorylase"/>
    <property type="match status" value="1"/>
</dbReference>
<evidence type="ECO:0000259" key="1">
    <source>
        <dbReference type="Pfam" id="PF13524"/>
    </source>
</evidence>
<dbReference type="Proteomes" id="UP000778970">
    <property type="component" value="Unassembled WGS sequence"/>
</dbReference>
<feature type="domain" description="Spore protein YkvP/CgeB glycosyl transferase-like" evidence="1">
    <location>
        <begin position="215"/>
        <end position="335"/>
    </location>
</feature>
<evidence type="ECO:0000313" key="3">
    <source>
        <dbReference type="Proteomes" id="UP000778970"/>
    </source>
</evidence>